<dbReference type="Proteomes" id="UP000620124">
    <property type="component" value="Unassembled WGS sequence"/>
</dbReference>
<evidence type="ECO:0000313" key="1">
    <source>
        <dbReference type="EMBL" id="KAF7358283.1"/>
    </source>
</evidence>
<organism evidence="1 2">
    <name type="scientific">Mycena venus</name>
    <dbReference type="NCBI Taxonomy" id="2733690"/>
    <lineage>
        <taxon>Eukaryota</taxon>
        <taxon>Fungi</taxon>
        <taxon>Dikarya</taxon>
        <taxon>Basidiomycota</taxon>
        <taxon>Agaricomycotina</taxon>
        <taxon>Agaricomycetes</taxon>
        <taxon>Agaricomycetidae</taxon>
        <taxon>Agaricales</taxon>
        <taxon>Marasmiineae</taxon>
        <taxon>Mycenaceae</taxon>
        <taxon>Mycena</taxon>
    </lineage>
</organism>
<dbReference type="AlphaFoldDB" id="A0A8H6YEK3"/>
<dbReference type="OrthoDB" id="3261578at2759"/>
<sequence>MSVKLARGIVLGRLYSDAAPSTLLKTKHILWLAAGNSRKSIVKLKGNYHWPFSLPVPPTFRKDGQTFWLPHTWEAQTGRQNFIEVCILLDAAAGPSFRIKTENAPLLGLEADAEGWQSQSASVQGTLFSSHTIEVKFTFSLASPVRQSL</sequence>
<name>A0A8H6YEK3_9AGAR</name>
<gene>
    <name evidence="1" type="ORF">MVEN_00877600</name>
</gene>
<reference evidence="1" key="1">
    <citation type="submission" date="2020-05" db="EMBL/GenBank/DDBJ databases">
        <title>Mycena genomes resolve the evolution of fungal bioluminescence.</title>
        <authorList>
            <person name="Tsai I.J."/>
        </authorList>
    </citation>
    <scope>NUCLEOTIDE SEQUENCE</scope>
    <source>
        <strain evidence="1">CCC161011</strain>
    </source>
</reference>
<comment type="caution">
    <text evidence="1">The sequence shown here is derived from an EMBL/GenBank/DDBJ whole genome shotgun (WGS) entry which is preliminary data.</text>
</comment>
<accession>A0A8H6YEK3</accession>
<keyword evidence="2" id="KW-1185">Reference proteome</keyword>
<protein>
    <submittedName>
        <fullName evidence="1">Arrestin-N domain-containing protein</fullName>
    </submittedName>
</protein>
<evidence type="ECO:0000313" key="2">
    <source>
        <dbReference type="Proteomes" id="UP000620124"/>
    </source>
</evidence>
<proteinExistence type="predicted"/>
<dbReference type="EMBL" id="JACAZI010000006">
    <property type="protein sequence ID" value="KAF7358283.1"/>
    <property type="molecule type" value="Genomic_DNA"/>
</dbReference>